<dbReference type="GO" id="GO:0016887">
    <property type="term" value="F:ATP hydrolysis activity"/>
    <property type="evidence" value="ECO:0007669"/>
    <property type="project" value="InterPro"/>
</dbReference>
<dbReference type="AlphaFoldDB" id="A0A4R6Q0L5"/>
<dbReference type="SUPFAM" id="SSF52540">
    <property type="entry name" value="P-loop containing nucleoside triphosphate hydrolases"/>
    <property type="match status" value="1"/>
</dbReference>
<evidence type="ECO:0000256" key="1">
    <source>
        <dbReference type="ARBA" id="ARBA00022741"/>
    </source>
</evidence>
<evidence type="ECO:0000313" key="5">
    <source>
        <dbReference type="Proteomes" id="UP000295500"/>
    </source>
</evidence>
<dbReference type="OrthoDB" id="9775135at2"/>
<evidence type="ECO:0000256" key="2">
    <source>
        <dbReference type="ARBA" id="ARBA00022840"/>
    </source>
</evidence>
<sequence>MNSIELKNVSQSYKKSRVLHSVDLTLGRGEIFGLLGPSGCGKTTTVKAIAGLLCPEEGTVQVLGKKMPDLSIMGRIGYMAQAAALYPTLTAMENLRFFGKLYKLSKDDLTARIRHVTGIVGLGDELDKKVSAYSGGMMQRLSLAIALLPDPEVLILDEPTVGIDPVLRAEIWRELRMIAEGGATILITTHVMDEAAKCNRLAMMREGRIIATGTPDELVKNSGKASIEEAFIYYGGGSHEN</sequence>
<dbReference type="InterPro" id="IPR003439">
    <property type="entry name" value="ABC_transporter-like_ATP-bd"/>
</dbReference>
<dbReference type="InterPro" id="IPR027417">
    <property type="entry name" value="P-loop_NTPase"/>
</dbReference>
<protein>
    <submittedName>
        <fullName evidence="4">ABC-2 type transport system ATP-binding protein</fullName>
    </submittedName>
</protein>
<comment type="caution">
    <text evidence="4">The sequence shown here is derived from an EMBL/GenBank/DDBJ whole genome shotgun (WGS) entry which is preliminary data.</text>
</comment>
<dbReference type="PANTHER" id="PTHR43038">
    <property type="entry name" value="ATP-BINDING CASSETTE, SUB-FAMILY H, MEMBER 1"/>
    <property type="match status" value="1"/>
</dbReference>
<name>A0A4R6Q0L5_9FIRM</name>
<feature type="domain" description="ABC transporter" evidence="3">
    <location>
        <begin position="4"/>
        <end position="231"/>
    </location>
</feature>
<dbReference type="SMART" id="SM00382">
    <property type="entry name" value="AAA"/>
    <property type="match status" value="1"/>
</dbReference>
<dbReference type="PROSITE" id="PS00211">
    <property type="entry name" value="ABC_TRANSPORTER_1"/>
    <property type="match status" value="1"/>
</dbReference>
<gene>
    <name evidence="4" type="ORF">EV211_1222</name>
</gene>
<dbReference type="Proteomes" id="UP000295500">
    <property type="component" value="Unassembled WGS sequence"/>
</dbReference>
<dbReference type="Pfam" id="PF00005">
    <property type="entry name" value="ABC_tran"/>
    <property type="match status" value="1"/>
</dbReference>
<reference evidence="4 5" key="1">
    <citation type="submission" date="2019-03" db="EMBL/GenBank/DDBJ databases">
        <title>Genomic Encyclopedia of Type Strains, Phase IV (KMG-IV): sequencing the most valuable type-strain genomes for metagenomic binning, comparative biology and taxonomic classification.</title>
        <authorList>
            <person name="Goeker M."/>
        </authorList>
    </citation>
    <scope>NUCLEOTIDE SEQUENCE [LARGE SCALE GENOMIC DNA]</scope>
    <source>
        <strain evidence="4 5">DSM 28287</strain>
    </source>
</reference>
<keyword evidence="1" id="KW-0547">Nucleotide-binding</keyword>
<dbReference type="GO" id="GO:0005524">
    <property type="term" value="F:ATP binding"/>
    <property type="evidence" value="ECO:0007669"/>
    <property type="project" value="UniProtKB-KW"/>
</dbReference>
<accession>A0A4R6Q0L5</accession>
<keyword evidence="5" id="KW-1185">Reference proteome</keyword>
<organism evidence="4 5">
    <name type="scientific">Aminicella lysinilytica</name>
    <dbReference type="NCBI Taxonomy" id="433323"/>
    <lineage>
        <taxon>Bacteria</taxon>
        <taxon>Bacillati</taxon>
        <taxon>Bacillota</taxon>
        <taxon>Clostridia</taxon>
        <taxon>Peptostreptococcales</taxon>
        <taxon>Anaerovoracaceae</taxon>
        <taxon>Aminicella</taxon>
    </lineage>
</organism>
<dbReference type="EMBL" id="SNXO01000022">
    <property type="protein sequence ID" value="TDP54365.1"/>
    <property type="molecule type" value="Genomic_DNA"/>
</dbReference>
<evidence type="ECO:0000259" key="3">
    <source>
        <dbReference type="PROSITE" id="PS50893"/>
    </source>
</evidence>
<dbReference type="Gene3D" id="3.40.50.300">
    <property type="entry name" value="P-loop containing nucleotide triphosphate hydrolases"/>
    <property type="match status" value="1"/>
</dbReference>
<dbReference type="PANTHER" id="PTHR43038:SF3">
    <property type="entry name" value="ABC TRANSPORTER G FAMILY MEMBER 20 ISOFORM X1"/>
    <property type="match status" value="1"/>
</dbReference>
<dbReference type="CDD" id="cd03230">
    <property type="entry name" value="ABC_DR_subfamily_A"/>
    <property type="match status" value="1"/>
</dbReference>
<dbReference type="InterPro" id="IPR003593">
    <property type="entry name" value="AAA+_ATPase"/>
</dbReference>
<keyword evidence="2 4" id="KW-0067">ATP-binding</keyword>
<dbReference type="PROSITE" id="PS50893">
    <property type="entry name" value="ABC_TRANSPORTER_2"/>
    <property type="match status" value="1"/>
</dbReference>
<dbReference type="InterPro" id="IPR017871">
    <property type="entry name" value="ABC_transporter-like_CS"/>
</dbReference>
<dbReference type="RefSeq" id="WP_133528659.1">
    <property type="nucleotide sequence ID" value="NZ_SNXO01000022.1"/>
</dbReference>
<evidence type="ECO:0000313" key="4">
    <source>
        <dbReference type="EMBL" id="TDP54365.1"/>
    </source>
</evidence>
<proteinExistence type="predicted"/>